<evidence type="ECO:0000313" key="2">
    <source>
        <dbReference type="Proteomes" id="UP001231518"/>
    </source>
</evidence>
<gene>
    <name evidence="1" type="ORF">PYW07_010814</name>
</gene>
<name>A0AAD8DL58_MYTSE</name>
<organism evidence="1 2">
    <name type="scientific">Mythimna separata</name>
    <name type="common">Oriental armyworm</name>
    <name type="synonym">Pseudaletia separata</name>
    <dbReference type="NCBI Taxonomy" id="271217"/>
    <lineage>
        <taxon>Eukaryota</taxon>
        <taxon>Metazoa</taxon>
        <taxon>Ecdysozoa</taxon>
        <taxon>Arthropoda</taxon>
        <taxon>Hexapoda</taxon>
        <taxon>Insecta</taxon>
        <taxon>Pterygota</taxon>
        <taxon>Neoptera</taxon>
        <taxon>Endopterygota</taxon>
        <taxon>Lepidoptera</taxon>
        <taxon>Glossata</taxon>
        <taxon>Ditrysia</taxon>
        <taxon>Noctuoidea</taxon>
        <taxon>Noctuidae</taxon>
        <taxon>Noctuinae</taxon>
        <taxon>Hadenini</taxon>
        <taxon>Mythimna</taxon>
    </lineage>
</organism>
<reference evidence="1" key="1">
    <citation type="submission" date="2023-03" db="EMBL/GenBank/DDBJ databases">
        <title>Chromosome-level genomes of two armyworms, Mythimna separata and Mythimna loreyi, provide insights into the biosynthesis and reception of sex pheromones.</title>
        <authorList>
            <person name="Zhao H."/>
        </authorList>
    </citation>
    <scope>NUCLEOTIDE SEQUENCE</scope>
    <source>
        <strain evidence="1">BeijingLab</strain>
        <tissue evidence="1">Pupa</tissue>
    </source>
</reference>
<dbReference type="AlphaFoldDB" id="A0AAD8DL58"/>
<dbReference type="EMBL" id="JARGEI010000029">
    <property type="protein sequence ID" value="KAJ8706037.1"/>
    <property type="molecule type" value="Genomic_DNA"/>
</dbReference>
<protein>
    <submittedName>
        <fullName evidence="1">Uncharacterized protein</fullName>
    </submittedName>
</protein>
<evidence type="ECO:0000313" key="1">
    <source>
        <dbReference type="EMBL" id="KAJ8706037.1"/>
    </source>
</evidence>
<comment type="caution">
    <text evidence="1">The sequence shown here is derived from an EMBL/GenBank/DDBJ whole genome shotgun (WGS) entry which is preliminary data.</text>
</comment>
<proteinExistence type="predicted"/>
<accession>A0AAD8DL58</accession>
<sequence>MLRRDRGTPCGGVLLMARAPIVLRRRSELETDNDVAISVGNRLEFYTNDTKTDTVRLDSHDIGALAYDEVHDILLYVDKQRNNDAICEVAISVGNRFDFYTNDTKTDTVRLDSHDLGALAYDEVHDILLYVDKQRNNDAICGYGISSKLNQCFTKRNGRNIHSIFFDPATELL</sequence>
<dbReference type="Proteomes" id="UP001231518">
    <property type="component" value="Chromosome 26"/>
</dbReference>
<keyword evidence="2" id="KW-1185">Reference proteome</keyword>